<organism evidence="1 2">
    <name type="scientific">Pseudoduganella albidiflava</name>
    <dbReference type="NCBI Taxonomy" id="321983"/>
    <lineage>
        <taxon>Bacteria</taxon>
        <taxon>Pseudomonadati</taxon>
        <taxon>Pseudomonadota</taxon>
        <taxon>Betaproteobacteria</taxon>
        <taxon>Burkholderiales</taxon>
        <taxon>Oxalobacteraceae</taxon>
        <taxon>Telluria group</taxon>
        <taxon>Pseudoduganella</taxon>
    </lineage>
</organism>
<protein>
    <submittedName>
        <fullName evidence="1">Uncharacterized protein</fullName>
    </submittedName>
</protein>
<comment type="caution">
    <text evidence="1">The sequence shown here is derived from an EMBL/GenBank/DDBJ whole genome shotgun (WGS) entry which is preliminary data.</text>
</comment>
<reference evidence="1" key="1">
    <citation type="journal article" date="2014" name="Int. J. Syst. Evol. Microbiol.">
        <title>Complete genome sequence of Corynebacterium casei LMG S-19264T (=DSM 44701T), isolated from a smear-ripened cheese.</title>
        <authorList>
            <consortium name="US DOE Joint Genome Institute (JGI-PGF)"/>
            <person name="Walter F."/>
            <person name="Albersmeier A."/>
            <person name="Kalinowski J."/>
            <person name="Ruckert C."/>
        </authorList>
    </citation>
    <scope>NUCLEOTIDE SEQUENCE</scope>
    <source>
        <strain evidence="1">KCTC 12343</strain>
    </source>
</reference>
<proteinExistence type="predicted"/>
<evidence type="ECO:0000313" key="2">
    <source>
        <dbReference type="Proteomes" id="UP000628442"/>
    </source>
</evidence>
<accession>A0AA87Y0M1</accession>
<dbReference type="AlphaFoldDB" id="A0AA87Y0M1"/>
<gene>
    <name evidence="1" type="ORF">GCM10007387_46490</name>
</gene>
<reference evidence="1" key="2">
    <citation type="submission" date="2022-12" db="EMBL/GenBank/DDBJ databases">
        <authorList>
            <person name="Sun Q."/>
            <person name="Kim S."/>
        </authorList>
    </citation>
    <scope>NUCLEOTIDE SEQUENCE</scope>
    <source>
        <strain evidence="1">KCTC 12343</strain>
    </source>
</reference>
<sequence>MPMNRTQIAERLRLGRHLEAEVTAAGEQRRTFIEVRPMVDDAVASVVHRGTGIEHVLSRRTPNADVIAAYRVRRCTLSPGWEAYPDDWDHYVHAQDWHACPTLQELEQHLTAAFGIGIEALRLPGTTDSPL</sequence>
<dbReference type="EMBL" id="BMWV01000012">
    <property type="protein sequence ID" value="GGY58644.1"/>
    <property type="molecule type" value="Genomic_DNA"/>
</dbReference>
<name>A0AA87Y0M1_9BURK</name>
<dbReference type="Proteomes" id="UP000628442">
    <property type="component" value="Unassembled WGS sequence"/>
</dbReference>
<evidence type="ECO:0000313" key="1">
    <source>
        <dbReference type="EMBL" id="GGY58644.1"/>
    </source>
</evidence>